<comment type="caution">
    <text evidence="1">The sequence shown here is derived from an EMBL/GenBank/DDBJ whole genome shotgun (WGS) entry which is preliminary data.</text>
</comment>
<sequence>MTGRASGCEVRIDLALANADATADADAAARPSAAARPHLGVDANHGRAEYVARRAA</sequence>
<dbReference type="EMBL" id="BAAARV010000096">
    <property type="protein sequence ID" value="GAA2384273.1"/>
    <property type="molecule type" value="Genomic_DNA"/>
</dbReference>
<dbReference type="Proteomes" id="UP001501444">
    <property type="component" value="Unassembled WGS sequence"/>
</dbReference>
<proteinExistence type="predicted"/>
<organism evidence="1 2">
    <name type="scientific">Dactylosporangium salmoneum</name>
    <dbReference type="NCBI Taxonomy" id="53361"/>
    <lineage>
        <taxon>Bacteria</taxon>
        <taxon>Bacillati</taxon>
        <taxon>Actinomycetota</taxon>
        <taxon>Actinomycetes</taxon>
        <taxon>Micromonosporales</taxon>
        <taxon>Micromonosporaceae</taxon>
        <taxon>Dactylosporangium</taxon>
    </lineage>
</organism>
<name>A0ABP5USN9_9ACTN</name>
<evidence type="ECO:0000313" key="2">
    <source>
        <dbReference type="Proteomes" id="UP001501444"/>
    </source>
</evidence>
<reference evidence="2" key="1">
    <citation type="journal article" date="2019" name="Int. J. Syst. Evol. Microbiol.">
        <title>The Global Catalogue of Microorganisms (GCM) 10K type strain sequencing project: providing services to taxonomists for standard genome sequencing and annotation.</title>
        <authorList>
            <consortium name="The Broad Institute Genomics Platform"/>
            <consortium name="The Broad Institute Genome Sequencing Center for Infectious Disease"/>
            <person name="Wu L."/>
            <person name="Ma J."/>
        </authorList>
    </citation>
    <scope>NUCLEOTIDE SEQUENCE [LARGE SCALE GENOMIC DNA]</scope>
    <source>
        <strain evidence="2">JCM 3272</strain>
    </source>
</reference>
<dbReference type="RefSeq" id="WP_344619166.1">
    <property type="nucleotide sequence ID" value="NZ_BAAARV010000096.1"/>
</dbReference>
<protein>
    <submittedName>
        <fullName evidence="1">Uncharacterized protein</fullName>
    </submittedName>
</protein>
<accession>A0ABP5USN9</accession>
<gene>
    <name evidence="1" type="ORF">GCM10010170_093550</name>
</gene>
<keyword evidence="2" id="KW-1185">Reference proteome</keyword>
<evidence type="ECO:0000313" key="1">
    <source>
        <dbReference type="EMBL" id="GAA2384273.1"/>
    </source>
</evidence>